<feature type="region of interest" description="Disordered" evidence="5">
    <location>
        <begin position="342"/>
        <end position="391"/>
    </location>
</feature>
<dbReference type="OrthoDB" id="1926336at2759"/>
<dbReference type="InterPro" id="IPR057259">
    <property type="entry name" value="Ribosomal_L19e"/>
</dbReference>
<dbReference type="SUPFAM" id="SSF48140">
    <property type="entry name" value="Ribosomal protein L19 (L19e)"/>
    <property type="match status" value="1"/>
</dbReference>
<feature type="region of interest" description="Disordered" evidence="5">
    <location>
        <begin position="20"/>
        <end position="49"/>
    </location>
</feature>
<dbReference type="GO" id="GO:0022625">
    <property type="term" value="C:cytosolic large ribosomal subunit"/>
    <property type="evidence" value="ECO:0007669"/>
    <property type="project" value="InterPro"/>
</dbReference>
<dbReference type="GO" id="GO:0003723">
    <property type="term" value="F:RNA binding"/>
    <property type="evidence" value="ECO:0007669"/>
    <property type="project" value="InterPro"/>
</dbReference>
<organism evidence="7 8">
    <name type="scientific">Bifiguratus adelaidae</name>
    <dbReference type="NCBI Taxonomy" id="1938954"/>
    <lineage>
        <taxon>Eukaryota</taxon>
        <taxon>Fungi</taxon>
        <taxon>Fungi incertae sedis</taxon>
        <taxon>Mucoromycota</taxon>
        <taxon>Mucoromycotina</taxon>
        <taxon>Endogonomycetes</taxon>
        <taxon>Endogonales</taxon>
        <taxon>Endogonales incertae sedis</taxon>
        <taxon>Bifiguratus</taxon>
    </lineage>
</organism>
<dbReference type="InterPro" id="IPR023638">
    <property type="entry name" value="Ribosomal_eL19_CS"/>
</dbReference>
<dbReference type="AlphaFoldDB" id="A0A261Y567"/>
<dbReference type="GO" id="GO:0003735">
    <property type="term" value="F:structural constituent of ribosome"/>
    <property type="evidence" value="ECO:0007669"/>
    <property type="project" value="InterPro"/>
</dbReference>
<evidence type="ECO:0000256" key="3">
    <source>
        <dbReference type="ARBA" id="ARBA00023274"/>
    </source>
</evidence>
<dbReference type="FunFam" id="1.10.1200.240:FF:000001">
    <property type="entry name" value="Ribosomal protein L19"/>
    <property type="match status" value="1"/>
</dbReference>
<dbReference type="InterPro" id="IPR015972">
    <property type="entry name" value="Ribosomal_eL19_dom1"/>
</dbReference>
<proteinExistence type="inferred from homology"/>
<dbReference type="InterPro" id="IPR000237">
    <property type="entry name" value="GRIP_dom"/>
</dbReference>
<dbReference type="EMBL" id="MVBO01000010">
    <property type="protein sequence ID" value="OZJ05759.1"/>
    <property type="molecule type" value="Genomic_DNA"/>
</dbReference>
<feature type="region of interest" description="Disordered" evidence="5">
    <location>
        <begin position="687"/>
        <end position="714"/>
    </location>
</feature>
<dbReference type="InterPro" id="IPR039547">
    <property type="entry name" value="Ribosomal_eL19"/>
</dbReference>
<evidence type="ECO:0000313" key="7">
    <source>
        <dbReference type="EMBL" id="OZJ05759.1"/>
    </source>
</evidence>
<dbReference type="SMART" id="SM01416">
    <property type="entry name" value="Ribosomal_L19e"/>
    <property type="match status" value="1"/>
</dbReference>
<dbReference type="InterPro" id="IPR033935">
    <property type="entry name" value="Ribosomal_eL19_euk"/>
</dbReference>
<feature type="compositionally biased region" description="Polar residues" evidence="5">
    <location>
        <begin position="376"/>
        <end position="387"/>
    </location>
</feature>
<evidence type="ECO:0000259" key="6">
    <source>
        <dbReference type="PROSITE" id="PS50913"/>
    </source>
</evidence>
<dbReference type="CDD" id="cd01417">
    <property type="entry name" value="Ribosomal_L19e_E"/>
    <property type="match status" value="1"/>
</dbReference>
<keyword evidence="2 4" id="KW-0689">Ribosomal protein</keyword>
<sequence>MSADGERRAEVAEEQVRRLEREVEGLRLRGGTSSGATTPTKHGDDDKVKDLRLQHANQQSEVSRLQELLNKRTAERDAIKSEYEEKIKKMKGIFAQASKSLDDYRARLSSKDTEMADLKAHAERLETQLQQLGEGNTDQQKHLARFRTEVASQQASLNARIEDLESQLASANQRHESIKLEYDQYRKRAHALLEEKSMQRVDLAQAAELEARIKGMEEEIKNHKTNHASAEVALERARKEGHSLKIQSLDLQETIRKLKQYESLYHTIKDERDDLQDSKRRAQREADNALAAKEEEFQTALQDLRRRLQQSVEANSERTAQLKKEIERLNDKVMQLEQRNAELRDAMKVPNGRSVQSSGSEGEPSPKRIASPIGVANSSQDTPTAGESVSDAFEEDRYLSYGPNYASLSDLLTNNEPATPKAAQHESDSDIFSSIANILGHTHKPTQPDDTRIRELEQKLHHLVELLDESESTFLKEEIRKMDSFDKRQNLNMEYLKNVILKFLGAEHREPLVPVLSKLLVNLRSQKRLAASVLGCGQRKVWLDPNEASEISNANSRQNVRKLIKDGLIIRKPQISQSRFRVRERAAAKRVGRHTGFGKRKGTADARMPQQVLWMRRMRVLRRLLKRYRESGKIDKHLYHSLYLKSKGNVFKNKRVLMEYIHRAKAEKARTKTIADQAEAHRVKARAARERRAARLAEKKSHQAGELEEDQKAE</sequence>
<dbReference type="PROSITE" id="PS50913">
    <property type="entry name" value="GRIP"/>
    <property type="match status" value="1"/>
</dbReference>
<dbReference type="NCBIfam" id="NF006343">
    <property type="entry name" value="PRK08570.1"/>
    <property type="match status" value="1"/>
</dbReference>
<dbReference type="Pfam" id="PF01280">
    <property type="entry name" value="Ribosomal_L19e"/>
    <property type="match status" value="1"/>
</dbReference>
<comment type="caution">
    <text evidence="7">The sequence shown here is derived from an EMBL/GenBank/DDBJ whole genome shotgun (WGS) entry which is preliminary data.</text>
</comment>
<name>A0A261Y567_9FUNG</name>
<keyword evidence="3 4" id="KW-0687">Ribonucleoprotein</keyword>
<keyword evidence="8" id="KW-1185">Reference proteome</keyword>
<dbReference type="PROSITE" id="PS00526">
    <property type="entry name" value="RIBOSOMAL_L19E"/>
    <property type="match status" value="1"/>
</dbReference>
<evidence type="ECO:0000313" key="8">
    <source>
        <dbReference type="Proteomes" id="UP000242875"/>
    </source>
</evidence>
<accession>A0A261Y567</accession>
<dbReference type="FunFam" id="1.10.1650.10:FF:000001">
    <property type="entry name" value="Ribosomal protein L19"/>
    <property type="match status" value="1"/>
</dbReference>
<dbReference type="GO" id="GO:0006412">
    <property type="term" value="P:translation"/>
    <property type="evidence" value="ECO:0007669"/>
    <property type="project" value="InterPro"/>
</dbReference>
<dbReference type="Pfam" id="PF25476">
    <property type="entry name" value="Ribosomal_L19e_C"/>
    <property type="match status" value="1"/>
</dbReference>
<dbReference type="Gene3D" id="1.10.1200.240">
    <property type="match status" value="1"/>
</dbReference>
<dbReference type="HAMAP" id="MF_01475">
    <property type="entry name" value="Ribosomal_eL19"/>
    <property type="match status" value="1"/>
</dbReference>
<feature type="domain" description="GRIP" evidence="6">
    <location>
        <begin position="486"/>
        <end position="533"/>
    </location>
</feature>
<comment type="similarity">
    <text evidence="1 4">Belongs to the eukaryotic ribosomal protein eL19 family.</text>
</comment>
<dbReference type="PANTHER" id="PTHR10722">
    <property type="entry name" value="60S RIBOSOMAL PROTEIN L19"/>
    <property type="match status" value="1"/>
</dbReference>
<dbReference type="Proteomes" id="UP000242875">
    <property type="component" value="Unassembled WGS sequence"/>
</dbReference>
<dbReference type="Gene3D" id="1.10.1650.10">
    <property type="match status" value="1"/>
</dbReference>
<evidence type="ECO:0000256" key="2">
    <source>
        <dbReference type="ARBA" id="ARBA00022980"/>
    </source>
</evidence>
<reference evidence="7 8" key="1">
    <citation type="journal article" date="2017" name="Mycologia">
        <title>Bifiguratus adelaidae, gen. et sp. nov., a new member of Mucoromycotina in endophytic and soil-dwelling habitats.</title>
        <authorList>
            <person name="Torres-Cruz T.J."/>
            <person name="Billingsley Tobias T.L."/>
            <person name="Almatruk M."/>
            <person name="Hesse C."/>
            <person name="Kuske C.R."/>
            <person name="Desiro A."/>
            <person name="Benucci G.M."/>
            <person name="Bonito G."/>
            <person name="Stajich J.E."/>
            <person name="Dunlap C."/>
            <person name="Arnold A.E."/>
            <person name="Porras-Alfaro A."/>
        </authorList>
    </citation>
    <scope>NUCLEOTIDE SEQUENCE [LARGE SCALE GENOMIC DNA]</scope>
    <source>
        <strain evidence="7 8">AZ0501</strain>
    </source>
</reference>
<gene>
    <name evidence="7" type="ORF">BZG36_01269</name>
</gene>
<dbReference type="Pfam" id="PF01465">
    <property type="entry name" value="GRIP"/>
    <property type="match status" value="1"/>
</dbReference>
<evidence type="ECO:0000256" key="5">
    <source>
        <dbReference type="SAM" id="MobiDB-lite"/>
    </source>
</evidence>
<protein>
    <recommendedName>
        <fullName evidence="4">Ribosomal protein L19</fullName>
    </recommendedName>
</protein>
<dbReference type="InterPro" id="IPR057260">
    <property type="entry name" value="Ribosomal_L19e_C"/>
</dbReference>
<dbReference type="InterPro" id="IPR000196">
    <property type="entry name" value="Ribosomal_eL19_dom"/>
</dbReference>
<evidence type="ECO:0000256" key="4">
    <source>
        <dbReference type="RuleBase" id="RU000574"/>
    </source>
</evidence>
<dbReference type="InterPro" id="IPR035970">
    <property type="entry name" value="60S_ribosomal_eL19_sf"/>
</dbReference>
<evidence type="ECO:0000256" key="1">
    <source>
        <dbReference type="ARBA" id="ARBA00011082"/>
    </source>
</evidence>